<evidence type="ECO:0000313" key="9">
    <source>
        <dbReference type="Proteomes" id="UP001155220"/>
    </source>
</evidence>
<evidence type="ECO:0000256" key="3">
    <source>
        <dbReference type="ARBA" id="ARBA00022723"/>
    </source>
</evidence>
<protein>
    <submittedName>
        <fullName evidence="8">Molybdate ABC transporter substrate-binding protein</fullName>
    </submittedName>
</protein>
<dbReference type="GO" id="GO:0030973">
    <property type="term" value="F:molybdate ion binding"/>
    <property type="evidence" value="ECO:0007669"/>
    <property type="project" value="InterPro"/>
</dbReference>
<evidence type="ECO:0000256" key="2">
    <source>
        <dbReference type="ARBA" id="ARBA00022505"/>
    </source>
</evidence>
<evidence type="ECO:0000313" key="8">
    <source>
        <dbReference type="EMBL" id="MCP3056110.1"/>
    </source>
</evidence>
<feature type="signal peptide" evidence="7">
    <location>
        <begin position="1"/>
        <end position="25"/>
    </location>
</feature>
<name>A0A9X2KGB4_9HYPH</name>
<feature type="binding site" evidence="6">
    <location>
        <position position="62"/>
    </location>
    <ligand>
        <name>molybdate</name>
        <dbReference type="ChEBI" id="CHEBI:36264"/>
    </ligand>
</feature>
<reference evidence="8" key="1">
    <citation type="submission" date="2022-03" db="EMBL/GenBank/DDBJ databases">
        <title>Aurantimonas Liuensis sp. Nov., isolated from the hadal seawater of the Mariana Trench.</title>
        <authorList>
            <person name="Liu R."/>
        </authorList>
    </citation>
    <scope>NUCLEOTIDE SEQUENCE</scope>
    <source>
        <strain evidence="8">LRZ36</strain>
    </source>
</reference>
<dbReference type="NCBIfam" id="TIGR01256">
    <property type="entry name" value="modA"/>
    <property type="match status" value="1"/>
</dbReference>
<dbReference type="Proteomes" id="UP001155220">
    <property type="component" value="Unassembled WGS sequence"/>
</dbReference>
<keyword evidence="3 6" id="KW-0479">Metal-binding</keyword>
<dbReference type="PANTHER" id="PTHR30632">
    <property type="entry name" value="MOLYBDATE-BINDING PERIPLASMIC PROTEIN"/>
    <property type="match status" value="1"/>
</dbReference>
<accession>A0A9X2KGB4</accession>
<sequence length="251" mass="26263">MRRWIRSLAVAGLLVALCAPSFADAATVRVAVAANFTEAAKAIAAAFAAKTGDTAELSFGSTGTLYTQISQNAPFEVFLAADDARPKKAVAEKLAVEGTVFTYAIGKIVLYSADPDRITGAETLKAGDFDRIAIANPMTAPYGAAAIAAMKALGVYDALEPKLVQGTNIAQTFQFVATGNAELGFVALAQVAGNESGSLWELPTDLHPPIRQDAVLLETGRDSQTAKAFLTFLKGPEAAAIIRRFGYDTGD</sequence>
<comment type="subunit">
    <text evidence="5">The complex is composed of two ATP-binding proteins (ModC), two transmembrane proteins (ModB) and a solute-binding protein (ModA).</text>
</comment>
<dbReference type="PIRSF" id="PIRSF004846">
    <property type="entry name" value="ModA"/>
    <property type="match status" value="1"/>
</dbReference>
<organism evidence="8 9">
    <name type="scientific">Aurantimonas marianensis</name>
    <dbReference type="NCBI Taxonomy" id="2920428"/>
    <lineage>
        <taxon>Bacteria</taxon>
        <taxon>Pseudomonadati</taxon>
        <taxon>Pseudomonadota</taxon>
        <taxon>Alphaproteobacteria</taxon>
        <taxon>Hyphomicrobiales</taxon>
        <taxon>Aurantimonadaceae</taxon>
        <taxon>Aurantimonas</taxon>
    </lineage>
</organism>
<dbReference type="CDD" id="cd13539">
    <property type="entry name" value="PBP2_AvModA"/>
    <property type="match status" value="1"/>
</dbReference>
<dbReference type="FunFam" id="3.40.190.10:FF:000035">
    <property type="entry name" value="Molybdate ABC transporter substrate-binding protein"/>
    <property type="match status" value="1"/>
</dbReference>
<keyword evidence="2 6" id="KW-0500">Molybdenum</keyword>
<feature type="binding site" evidence="6">
    <location>
        <position position="169"/>
    </location>
    <ligand>
        <name>molybdate</name>
        <dbReference type="ChEBI" id="CHEBI:36264"/>
    </ligand>
</feature>
<dbReference type="GO" id="GO:0046872">
    <property type="term" value="F:metal ion binding"/>
    <property type="evidence" value="ECO:0007669"/>
    <property type="project" value="UniProtKB-KW"/>
</dbReference>
<evidence type="ECO:0000256" key="4">
    <source>
        <dbReference type="ARBA" id="ARBA00022729"/>
    </source>
</evidence>
<gene>
    <name evidence="8" type="primary">modA</name>
    <name evidence="8" type="ORF">MJ956_13285</name>
</gene>
<proteinExistence type="inferred from homology"/>
<evidence type="ECO:0000256" key="5">
    <source>
        <dbReference type="ARBA" id="ARBA00062515"/>
    </source>
</evidence>
<dbReference type="InterPro" id="IPR044084">
    <property type="entry name" value="AvModA-like_subst-bd"/>
</dbReference>
<dbReference type="AlphaFoldDB" id="A0A9X2KGB4"/>
<keyword evidence="4 7" id="KW-0732">Signal</keyword>
<comment type="caution">
    <text evidence="8">The sequence shown here is derived from an EMBL/GenBank/DDBJ whole genome shotgun (WGS) entry which is preliminary data.</text>
</comment>
<evidence type="ECO:0000256" key="6">
    <source>
        <dbReference type="PIRSR" id="PIRSR004846-1"/>
    </source>
</evidence>
<dbReference type="PANTHER" id="PTHR30632:SF14">
    <property type="entry name" value="TUNGSTATE_MOLYBDATE_CHROMATE-BINDING PROTEIN MODA"/>
    <property type="match status" value="1"/>
</dbReference>
<dbReference type="GO" id="GO:1901359">
    <property type="term" value="F:tungstate binding"/>
    <property type="evidence" value="ECO:0007669"/>
    <property type="project" value="UniProtKB-ARBA"/>
</dbReference>
<dbReference type="InterPro" id="IPR050682">
    <property type="entry name" value="ModA/WtpA"/>
</dbReference>
<feature type="chain" id="PRO_5040903759" evidence="7">
    <location>
        <begin position="26"/>
        <end position="251"/>
    </location>
</feature>
<dbReference type="GO" id="GO:0015689">
    <property type="term" value="P:molybdate ion transport"/>
    <property type="evidence" value="ECO:0007669"/>
    <property type="project" value="InterPro"/>
</dbReference>
<dbReference type="Pfam" id="PF13531">
    <property type="entry name" value="SBP_bac_11"/>
    <property type="match status" value="1"/>
</dbReference>
<keyword evidence="9" id="KW-1185">Reference proteome</keyword>
<dbReference type="EMBL" id="JALHBS010000081">
    <property type="protein sequence ID" value="MCP3056110.1"/>
    <property type="molecule type" value="Genomic_DNA"/>
</dbReference>
<evidence type="ECO:0000256" key="1">
    <source>
        <dbReference type="ARBA" id="ARBA00009175"/>
    </source>
</evidence>
<comment type="similarity">
    <text evidence="1">Belongs to the bacterial solute-binding protein ModA family.</text>
</comment>
<dbReference type="Gene3D" id="3.40.190.10">
    <property type="entry name" value="Periplasmic binding protein-like II"/>
    <property type="match status" value="2"/>
</dbReference>
<dbReference type="InterPro" id="IPR005950">
    <property type="entry name" value="ModA"/>
</dbReference>
<evidence type="ECO:0000256" key="7">
    <source>
        <dbReference type="SAM" id="SignalP"/>
    </source>
</evidence>
<dbReference type="SUPFAM" id="SSF53850">
    <property type="entry name" value="Periplasmic binding protein-like II"/>
    <property type="match status" value="1"/>
</dbReference>